<dbReference type="GO" id="GO:0008999">
    <property type="term" value="F:protein-N-terminal-alanine acetyltransferase activity"/>
    <property type="evidence" value="ECO:0007669"/>
    <property type="project" value="TreeGrafter"/>
</dbReference>
<dbReference type="Gene3D" id="3.40.630.30">
    <property type="match status" value="1"/>
</dbReference>
<dbReference type="InterPro" id="IPR051908">
    <property type="entry name" value="Ribosomal_N-acetyltransferase"/>
</dbReference>
<keyword evidence="3" id="KW-1185">Reference proteome</keyword>
<dbReference type="PROSITE" id="PS51186">
    <property type="entry name" value="GNAT"/>
    <property type="match status" value="1"/>
</dbReference>
<dbReference type="GO" id="GO:0005737">
    <property type="term" value="C:cytoplasm"/>
    <property type="evidence" value="ECO:0007669"/>
    <property type="project" value="TreeGrafter"/>
</dbReference>
<dbReference type="InterPro" id="IPR016181">
    <property type="entry name" value="Acyl_CoA_acyltransferase"/>
</dbReference>
<evidence type="ECO:0000313" key="2">
    <source>
        <dbReference type="EMBL" id="OEV19925.1"/>
    </source>
</evidence>
<dbReference type="RefSeq" id="WP_070201305.1">
    <property type="nucleotide sequence ID" value="NZ_LJGZ01000030.1"/>
</dbReference>
<dbReference type="EMBL" id="LJGZ01000030">
    <property type="protein sequence ID" value="OEV19925.1"/>
    <property type="molecule type" value="Genomic_DNA"/>
</dbReference>
<dbReference type="PANTHER" id="PTHR43441:SF11">
    <property type="entry name" value="RIBOSOMAL-PROTEIN-SERINE ACETYLTRANSFERASE"/>
    <property type="match status" value="1"/>
</dbReference>
<evidence type="ECO:0000313" key="3">
    <source>
        <dbReference type="Proteomes" id="UP000175971"/>
    </source>
</evidence>
<accession>A0A1E7LUL8</accession>
<proteinExistence type="predicted"/>
<dbReference type="Proteomes" id="UP000175971">
    <property type="component" value="Unassembled WGS sequence"/>
</dbReference>
<protein>
    <submittedName>
        <fullName evidence="2">GCN5 family acetyltransferase</fullName>
    </submittedName>
</protein>
<evidence type="ECO:0000259" key="1">
    <source>
        <dbReference type="PROSITE" id="PS51186"/>
    </source>
</evidence>
<keyword evidence="2" id="KW-0808">Transferase</keyword>
<gene>
    <name evidence="2" type="ORF">AN221_14225</name>
</gene>
<dbReference type="Pfam" id="PF13302">
    <property type="entry name" value="Acetyltransf_3"/>
    <property type="match status" value="1"/>
</dbReference>
<dbReference type="SUPFAM" id="SSF55729">
    <property type="entry name" value="Acyl-CoA N-acyltransferases (Nat)"/>
    <property type="match status" value="1"/>
</dbReference>
<feature type="domain" description="N-acetyltransferase" evidence="1">
    <location>
        <begin position="23"/>
        <end position="192"/>
    </location>
</feature>
<dbReference type="OrthoDB" id="3466127at2"/>
<sequence length="218" mass="24031">MSHPYPSHRYWPLRALRIRTPRLELRLPDGELLDELAAVAADGVHAPDRMPFLVPWTDGEPDEVGRATYQHVLGTIAGWTAQDWTLSLAVLHEGKVVGRQDVMGREFGVRREVLTGSWLGLPHQGQGIGTEMRAAALHLAFEGLGARYAVSDARTDNAGSLGVSRRLGYRPDGLQIQVIRGEAATLQRLRLDRAGWEKHRTVDVTVEGLDACLSDFGV</sequence>
<dbReference type="InterPro" id="IPR000182">
    <property type="entry name" value="GNAT_dom"/>
</dbReference>
<comment type="caution">
    <text evidence="2">The sequence shown here is derived from an EMBL/GenBank/DDBJ whole genome shotgun (WGS) entry which is preliminary data.</text>
</comment>
<dbReference type="AlphaFoldDB" id="A0A1E7LUL8"/>
<dbReference type="GO" id="GO:1990189">
    <property type="term" value="F:protein N-terminal-serine acetyltransferase activity"/>
    <property type="evidence" value="ECO:0007669"/>
    <property type="project" value="TreeGrafter"/>
</dbReference>
<organism evidence="2 3">
    <name type="scientific">Streptomyces nanshensis</name>
    <dbReference type="NCBI Taxonomy" id="518642"/>
    <lineage>
        <taxon>Bacteria</taxon>
        <taxon>Bacillati</taxon>
        <taxon>Actinomycetota</taxon>
        <taxon>Actinomycetes</taxon>
        <taxon>Kitasatosporales</taxon>
        <taxon>Streptomycetaceae</taxon>
        <taxon>Streptomyces</taxon>
    </lineage>
</organism>
<dbReference type="PATRIC" id="fig|518642.7.peg.1947"/>
<name>A0A1E7LUL8_9ACTN</name>
<dbReference type="PANTHER" id="PTHR43441">
    <property type="entry name" value="RIBOSOMAL-PROTEIN-SERINE ACETYLTRANSFERASE"/>
    <property type="match status" value="1"/>
</dbReference>
<reference evidence="2 3" key="1">
    <citation type="journal article" date="2016" name="Front. Microbiol.">
        <title>Comparative Genomics Analysis of Streptomyces Species Reveals Their Adaptation to the Marine Environment and Their Diversity at the Genomic Level.</title>
        <authorList>
            <person name="Tian X."/>
            <person name="Zhang Z."/>
            <person name="Yang T."/>
            <person name="Chen M."/>
            <person name="Li J."/>
            <person name="Chen F."/>
            <person name="Yang J."/>
            <person name="Li W."/>
            <person name="Zhang B."/>
            <person name="Zhang Z."/>
            <person name="Wu J."/>
            <person name="Zhang C."/>
            <person name="Long L."/>
            <person name="Xiao J."/>
        </authorList>
    </citation>
    <scope>NUCLEOTIDE SEQUENCE [LARGE SCALE GENOMIC DNA]</scope>
    <source>
        <strain evidence="2 3">SCSIO M10372</strain>
    </source>
</reference>